<reference evidence="1" key="1">
    <citation type="submission" date="2020-08" db="EMBL/GenBank/DDBJ databases">
        <title>Genome public.</title>
        <authorList>
            <person name="Liu C."/>
            <person name="Sun Q."/>
        </authorList>
    </citation>
    <scope>NUCLEOTIDE SEQUENCE</scope>
    <source>
        <strain evidence="1">NSJ-52</strain>
    </source>
</reference>
<dbReference type="Gene3D" id="2.40.50.1020">
    <property type="entry name" value="LytTr DNA-binding domain"/>
    <property type="match status" value="1"/>
</dbReference>
<dbReference type="EMBL" id="JACOPQ010000009">
    <property type="protein sequence ID" value="MBC5737778.1"/>
    <property type="molecule type" value="Genomic_DNA"/>
</dbReference>
<evidence type="ECO:0000313" key="1">
    <source>
        <dbReference type="EMBL" id="MBC5737778.1"/>
    </source>
</evidence>
<sequence>MIHIILCSDQVDPIPVLKRYRDRFSDGEICVSACKTEQELSEVLGRAGRQRAAEQESFFTVTTRMGRSSIPISDIVYCRSGQHSFQIYLADGTVVSSRTTRCSFPTSVAPLLETGFFLHCERSVVVNLRFVKMIQANGILLYDGTLLPYPQTRRKRCPVPSGFAVGGAGETL</sequence>
<comment type="caution">
    <text evidence="1">The sequence shown here is derived from an EMBL/GenBank/DDBJ whole genome shotgun (WGS) entry which is preliminary data.</text>
</comment>
<gene>
    <name evidence="1" type="ORF">H8S62_12250</name>
</gene>
<dbReference type="Proteomes" id="UP000607645">
    <property type="component" value="Unassembled WGS sequence"/>
</dbReference>
<protein>
    <submittedName>
        <fullName evidence="1">LytTR family transcriptional regulator</fullName>
    </submittedName>
</protein>
<keyword evidence="2" id="KW-1185">Reference proteome</keyword>
<proteinExistence type="predicted"/>
<dbReference type="AlphaFoldDB" id="A0A8J6MGZ5"/>
<evidence type="ECO:0000313" key="2">
    <source>
        <dbReference type="Proteomes" id="UP000607645"/>
    </source>
</evidence>
<name>A0A8J6MGZ5_9FIRM</name>
<accession>A0A8J6MGZ5</accession>
<dbReference type="RefSeq" id="WP_186919576.1">
    <property type="nucleotide sequence ID" value="NZ_JACOPQ010000009.1"/>
</dbReference>
<organism evidence="1 2">
    <name type="scientific">Lawsonibacter faecis</name>
    <dbReference type="NCBI Taxonomy" id="2763052"/>
    <lineage>
        <taxon>Bacteria</taxon>
        <taxon>Bacillati</taxon>
        <taxon>Bacillota</taxon>
        <taxon>Clostridia</taxon>
        <taxon>Eubacteriales</taxon>
        <taxon>Oscillospiraceae</taxon>
        <taxon>Lawsonibacter</taxon>
    </lineage>
</organism>